<feature type="domain" description="HTH arsR-type" evidence="1">
    <location>
        <begin position="1"/>
        <end position="90"/>
    </location>
</feature>
<name>A0A956RQI7_UNCEI</name>
<dbReference type="InterPro" id="IPR001845">
    <property type="entry name" value="HTH_ArsR_DNA-bd_dom"/>
</dbReference>
<dbReference type="PRINTS" id="PR00778">
    <property type="entry name" value="HTHARSR"/>
</dbReference>
<dbReference type="InterPro" id="IPR036388">
    <property type="entry name" value="WH-like_DNA-bd_sf"/>
</dbReference>
<sequence>MPADLGQTFDALADSHRRAVVALLRQEPRRSGDLAQALSMNHPTMSRHLRVLRKAGLVQEEIDEEDARVRVYSLRPEPFAELRSWLDEVESFWTDQLGSFKAHAERRGKTRS</sequence>
<dbReference type="SUPFAM" id="SSF46785">
    <property type="entry name" value="Winged helix' DNA-binding domain"/>
    <property type="match status" value="1"/>
</dbReference>
<dbReference type="GO" id="GO:0003700">
    <property type="term" value="F:DNA-binding transcription factor activity"/>
    <property type="evidence" value="ECO:0007669"/>
    <property type="project" value="InterPro"/>
</dbReference>
<dbReference type="Pfam" id="PF01022">
    <property type="entry name" value="HTH_5"/>
    <property type="match status" value="1"/>
</dbReference>
<reference evidence="2" key="1">
    <citation type="submission" date="2020-04" db="EMBL/GenBank/DDBJ databases">
        <authorList>
            <person name="Zhang T."/>
        </authorList>
    </citation>
    <scope>NUCLEOTIDE SEQUENCE</scope>
    <source>
        <strain evidence="2">HKST-UBA01</strain>
    </source>
</reference>
<comment type="caution">
    <text evidence="2">The sequence shown here is derived from an EMBL/GenBank/DDBJ whole genome shotgun (WGS) entry which is preliminary data.</text>
</comment>
<dbReference type="InterPro" id="IPR011991">
    <property type="entry name" value="ArsR-like_HTH"/>
</dbReference>
<reference evidence="2" key="2">
    <citation type="journal article" date="2021" name="Microbiome">
        <title>Successional dynamics and alternative stable states in a saline activated sludge microbial community over 9 years.</title>
        <authorList>
            <person name="Wang Y."/>
            <person name="Ye J."/>
            <person name="Ju F."/>
            <person name="Liu L."/>
            <person name="Boyd J.A."/>
            <person name="Deng Y."/>
            <person name="Parks D.H."/>
            <person name="Jiang X."/>
            <person name="Yin X."/>
            <person name="Woodcroft B.J."/>
            <person name="Tyson G.W."/>
            <person name="Hugenholtz P."/>
            <person name="Polz M.F."/>
            <person name="Zhang T."/>
        </authorList>
    </citation>
    <scope>NUCLEOTIDE SEQUENCE</scope>
    <source>
        <strain evidence="2">HKST-UBA01</strain>
    </source>
</reference>
<accession>A0A956RQI7</accession>
<dbReference type="PROSITE" id="PS50987">
    <property type="entry name" value="HTH_ARSR_2"/>
    <property type="match status" value="1"/>
</dbReference>
<dbReference type="AlphaFoldDB" id="A0A956RQI7"/>
<dbReference type="SMART" id="SM00418">
    <property type="entry name" value="HTH_ARSR"/>
    <property type="match status" value="1"/>
</dbReference>
<dbReference type="Gene3D" id="1.10.10.10">
    <property type="entry name" value="Winged helix-like DNA-binding domain superfamily/Winged helix DNA-binding domain"/>
    <property type="match status" value="1"/>
</dbReference>
<dbReference type="CDD" id="cd00090">
    <property type="entry name" value="HTH_ARSR"/>
    <property type="match status" value="1"/>
</dbReference>
<evidence type="ECO:0000313" key="2">
    <source>
        <dbReference type="EMBL" id="MCA9728457.1"/>
    </source>
</evidence>
<organism evidence="2 3">
    <name type="scientific">Eiseniibacteriota bacterium</name>
    <dbReference type="NCBI Taxonomy" id="2212470"/>
    <lineage>
        <taxon>Bacteria</taxon>
        <taxon>Candidatus Eiseniibacteriota</taxon>
    </lineage>
</organism>
<gene>
    <name evidence="2" type="ORF">KC729_12285</name>
</gene>
<evidence type="ECO:0000313" key="3">
    <source>
        <dbReference type="Proteomes" id="UP000697710"/>
    </source>
</evidence>
<dbReference type="InterPro" id="IPR036390">
    <property type="entry name" value="WH_DNA-bd_sf"/>
</dbReference>
<dbReference type="Proteomes" id="UP000697710">
    <property type="component" value="Unassembled WGS sequence"/>
</dbReference>
<dbReference type="PANTHER" id="PTHR38600:SF1">
    <property type="entry name" value="TRANSCRIPTIONAL REGULATORY PROTEIN"/>
    <property type="match status" value="1"/>
</dbReference>
<evidence type="ECO:0000259" key="1">
    <source>
        <dbReference type="PROSITE" id="PS50987"/>
    </source>
</evidence>
<dbReference type="PANTHER" id="PTHR38600">
    <property type="entry name" value="TRANSCRIPTIONAL REGULATORY PROTEIN"/>
    <property type="match status" value="1"/>
</dbReference>
<dbReference type="NCBIfam" id="NF033788">
    <property type="entry name" value="HTH_metalloreg"/>
    <property type="match status" value="1"/>
</dbReference>
<dbReference type="EMBL" id="JAGQHR010000389">
    <property type="protein sequence ID" value="MCA9728457.1"/>
    <property type="molecule type" value="Genomic_DNA"/>
</dbReference>
<proteinExistence type="predicted"/>
<protein>
    <submittedName>
        <fullName evidence="2">Winged helix-turn-helix transcriptional regulator</fullName>
    </submittedName>
</protein>